<feature type="domain" description="Nephrocystin 3-like N-terminal" evidence="5">
    <location>
        <begin position="90"/>
        <end position="266"/>
    </location>
</feature>
<accession>J3P9D2</accession>
<feature type="repeat" description="ANK" evidence="2">
    <location>
        <begin position="592"/>
        <end position="624"/>
    </location>
</feature>
<dbReference type="OrthoDB" id="4772757at2759"/>
<evidence type="ECO:0000313" key="6">
    <source>
        <dbReference type="EMBL" id="EJT73268.1"/>
    </source>
</evidence>
<dbReference type="PANTHER" id="PTHR10039:SF5">
    <property type="entry name" value="NACHT DOMAIN-CONTAINING PROTEIN"/>
    <property type="match status" value="1"/>
</dbReference>
<dbReference type="RefSeq" id="XP_009226242.1">
    <property type="nucleotide sequence ID" value="XM_009227978.1"/>
</dbReference>
<dbReference type="PANTHER" id="PTHR10039">
    <property type="entry name" value="AMELOGENIN"/>
    <property type="match status" value="1"/>
</dbReference>
<dbReference type="Gene3D" id="1.25.40.20">
    <property type="entry name" value="Ankyrin repeat-containing domain"/>
    <property type="match status" value="2"/>
</dbReference>
<dbReference type="VEuPathDB" id="FungiDB:GGTG_10115"/>
<dbReference type="HOGENOM" id="CLU_000288_34_14_1"/>
<dbReference type="InterPro" id="IPR031353">
    <property type="entry name" value="NACHT_sigma"/>
</dbReference>
<protein>
    <submittedName>
        <fullName evidence="6">Ankyrin repeat domain-containing protein</fullName>
    </submittedName>
</protein>
<name>J3P9D2_GAET3</name>
<dbReference type="Pfam" id="PF12796">
    <property type="entry name" value="Ank_2"/>
    <property type="match status" value="1"/>
</dbReference>
<evidence type="ECO:0000256" key="3">
    <source>
        <dbReference type="SAM" id="MobiDB-lite"/>
    </source>
</evidence>
<dbReference type="Pfam" id="PF17106">
    <property type="entry name" value="NACHT_sigma"/>
    <property type="match status" value="1"/>
</dbReference>
<dbReference type="SUPFAM" id="SSF52540">
    <property type="entry name" value="P-loop containing nucleoside triphosphate hydrolases"/>
    <property type="match status" value="1"/>
</dbReference>
<feature type="domain" description="NACHT-NTPase sigma" evidence="4">
    <location>
        <begin position="5"/>
        <end position="44"/>
    </location>
</feature>
<dbReference type="AlphaFoldDB" id="J3P9D2"/>
<sequence>MEGHPSNPHAGRDQINAPGGTVNNSGGPGIHLPGATIHGSVSINCSGPPHENPQVDEATTRSSEKKACLRSLGFSDIDARQHDIAPAYPGTCDWLFDTAQFRKWRDRADLPAHNGVLWIKGKPGAGKSTLMKHALRHCEEVFDDHLIVTYFFNARGEIFEKTPLGMLRSIVYQLLDKDDTLYERFLPIYEKQRVCKEGEWAWSRAQLEDFIRSVVNKRQSKPLLLLIDALDECDNRDVRDVVDFLEILSINAVQVGVTLRTCLSSRHYPNVSMRKTLELTVEASAEHEMDIVTYIKRRLEGHDNDIKAKVWRKAGGIFMWVVIVVSLLNRAYNDGRLEAMHKALEEVPANLEEVFNKLLSKNDPNKAETIRMLQWVLLSQRPLNPEELFFAELAGTAPEYSGPWNRSKITMTTIQRRITASSKGLIEARIGYPKSVQFIHLSVNDFLFRNKRLQTLDPTLEPDPISASHGKLWDRCRSFIQQLDIVLTSEQHIRQLSKDYPFLQYAASYMFDHAEKALSGETMQQEIARWLRMGNNWFGWWKIFFSTVNGHSYLERNMDAGLLYVLSLRGYRKLVTVILAGGSADVNAQGGNYGNALHAASANGHENVARLLLDAGADVNAQGGNYGNALYAASANGYENVARLLLNAGADAASVHGYKNVARLLLDAGADVNAQGGYYGNALYAASAGGHEDVTRLLLDAGANAESLTCIRVELN</sequence>
<reference evidence="6" key="2">
    <citation type="submission" date="2010-07" db="EMBL/GenBank/DDBJ databases">
        <authorList>
            <consortium name="The Broad Institute Genome Sequencing Platform"/>
            <consortium name="Broad Institute Genome Sequencing Center for Infectious Disease"/>
            <person name="Ma L.-J."/>
            <person name="Dead R."/>
            <person name="Young S."/>
            <person name="Zeng Q."/>
            <person name="Koehrsen M."/>
            <person name="Alvarado L."/>
            <person name="Berlin A."/>
            <person name="Chapman S.B."/>
            <person name="Chen Z."/>
            <person name="Freedman E."/>
            <person name="Gellesch M."/>
            <person name="Goldberg J."/>
            <person name="Griggs A."/>
            <person name="Gujja S."/>
            <person name="Heilman E.R."/>
            <person name="Heiman D."/>
            <person name="Hepburn T."/>
            <person name="Howarth C."/>
            <person name="Jen D."/>
            <person name="Larson L."/>
            <person name="Mehta T."/>
            <person name="Neiman D."/>
            <person name="Pearson M."/>
            <person name="Roberts A."/>
            <person name="Saif S."/>
            <person name="Shea T."/>
            <person name="Shenoy N."/>
            <person name="Sisk P."/>
            <person name="Stolte C."/>
            <person name="Sykes S."/>
            <person name="Walk T."/>
            <person name="White J."/>
            <person name="Yandava C."/>
            <person name="Haas B."/>
            <person name="Nusbaum C."/>
            <person name="Birren B."/>
        </authorList>
    </citation>
    <scope>NUCLEOTIDE SEQUENCE</scope>
    <source>
        <strain evidence="6">R3-111a-1</strain>
    </source>
</reference>
<reference evidence="8" key="1">
    <citation type="submission" date="2010-07" db="EMBL/GenBank/DDBJ databases">
        <title>The genome sequence of Gaeumannomyces graminis var. tritici strain R3-111a-1.</title>
        <authorList>
            <consortium name="The Broad Institute Genome Sequencing Platform"/>
            <person name="Ma L.-J."/>
            <person name="Dead R."/>
            <person name="Young S."/>
            <person name="Zeng Q."/>
            <person name="Koehrsen M."/>
            <person name="Alvarado L."/>
            <person name="Berlin A."/>
            <person name="Chapman S.B."/>
            <person name="Chen Z."/>
            <person name="Freedman E."/>
            <person name="Gellesch M."/>
            <person name="Goldberg J."/>
            <person name="Griggs A."/>
            <person name="Gujja S."/>
            <person name="Heilman E.R."/>
            <person name="Heiman D."/>
            <person name="Hepburn T."/>
            <person name="Howarth C."/>
            <person name="Jen D."/>
            <person name="Larson L."/>
            <person name="Mehta T."/>
            <person name="Neiman D."/>
            <person name="Pearson M."/>
            <person name="Roberts A."/>
            <person name="Saif S."/>
            <person name="Shea T."/>
            <person name="Shenoy N."/>
            <person name="Sisk P."/>
            <person name="Stolte C."/>
            <person name="Sykes S."/>
            <person name="Walk T."/>
            <person name="White J."/>
            <person name="Yandava C."/>
            <person name="Haas B."/>
            <person name="Nusbaum C."/>
            <person name="Birren B."/>
        </authorList>
    </citation>
    <scope>NUCLEOTIDE SEQUENCE [LARGE SCALE GENOMIC DNA]</scope>
    <source>
        <strain evidence="8">R3-111a-1</strain>
    </source>
</reference>
<dbReference type="InterPro" id="IPR056884">
    <property type="entry name" value="NPHP3-like_N"/>
</dbReference>
<evidence type="ECO:0000259" key="4">
    <source>
        <dbReference type="Pfam" id="PF17106"/>
    </source>
</evidence>
<dbReference type="InterPro" id="IPR027417">
    <property type="entry name" value="P-loop_NTPase"/>
</dbReference>
<dbReference type="STRING" id="644352.J3P9D2"/>
<feature type="repeat" description="ANK" evidence="2">
    <location>
        <begin position="625"/>
        <end position="657"/>
    </location>
</feature>
<dbReference type="PROSITE" id="PS50088">
    <property type="entry name" value="ANK_REPEAT"/>
    <property type="match status" value="2"/>
</dbReference>
<keyword evidence="1" id="KW-0677">Repeat</keyword>
<dbReference type="Gene3D" id="3.40.50.300">
    <property type="entry name" value="P-loop containing nucleotide triphosphate hydrolases"/>
    <property type="match status" value="1"/>
</dbReference>
<dbReference type="EMBL" id="GL385399">
    <property type="protein sequence ID" value="EJT73268.1"/>
    <property type="molecule type" value="Genomic_DNA"/>
</dbReference>
<reference evidence="7" key="4">
    <citation type="journal article" date="2015" name="G3 (Bethesda)">
        <title>Genome sequences of three phytopathogenic species of the Magnaporthaceae family of fungi.</title>
        <authorList>
            <person name="Okagaki L.H."/>
            <person name="Nunes C.C."/>
            <person name="Sailsbery J."/>
            <person name="Clay B."/>
            <person name="Brown D."/>
            <person name="John T."/>
            <person name="Oh Y."/>
            <person name="Young N."/>
            <person name="Fitzgerald M."/>
            <person name="Haas B.J."/>
            <person name="Zeng Q."/>
            <person name="Young S."/>
            <person name="Adiconis X."/>
            <person name="Fan L."/>
            <person name="Levin J.Z."/>
            <person name="Mitchell T.K."/>
            <person name="Okubara P.A."/>
            <person name="Farman M.L."/>
            <person name="Kohn L.M."/>
            <person name="Birren B."/>
            <person name="Ma L.-J."/>
            <person name="Dean R.A."/>
        </authorList>
    </citation>
    <scope>NUCLEOTIDE SEQUENCE</scope>
    <source>
        <strain evidence="7">R3-111a-1</strain>
    </source>
</reference>
<proteinExistence type="predicted"/>
<dbReference type="Pfam" id="PF24883">
    <property type="entry name" value="NPHP3_N"/>
    <property type="match status" value="1"/>
</dbReference>
<evidence type="ECO:0000256" key="1">
    <source>
        <dbReference type="ARBA" id="ARBA00022737"/>
    </source>
</evidence>
<organism evidence="6">
    <name type="scientific">Gaeumannomyces tritici (strain R3-111a-1)</name>
    <name type="common">Wheat and barley take-all root rot fungus</name>
    <name type="synonym">Gaeumannomyces graminis var. tritici</name>
    <dbReference type="NCBI Taxonomy" id="644352"/>
    <lineage>
        <taxon>Eukaryota</taxon>
        <taxon>Fungi</taxon>
        <taxon>Dikarya</taxon>
        <taxon>Ascomycota</taxon>
        <taxon>Pezizomycotina</taxon>
        <taxon>Sordariomycetes</taxon>
        <taxon>Sordariomycetidae</taxon>
        <taxon>Magnaporthales</taxon>
        <taxon>Magnaporthaceae</taxon>
        <taxon>Gaeumannomyces</taxon>
    </lineage>
</organism>
<evidence type="ECO:0000313" key="7">
    <source>
        <dbReference type="EnsemblFungi" id="EJT73268"/>
    </source>
</evidence>
<dbReference type="SUPFAM" id="SSF48403">
    <property type="entry name" value="Ankyrin repeat"/>
    <property type="match status" value="1"/>
</dbReference>
<keyword evidence="2" id="KW-0040">ANK repeat</keyword>
<dbReference type="InterPro" id="IPR036770">
    <property type="entry name" value="Ankyrin_rpt-contain_sf"/>
</dbReference>
<feature type="region of interest" description="Disordered" evidence="3">
    <location>
        <begin position="1"/>
        <end position="34"/>
    </location>
</feature>
<evidence type="ECO:0000313" key="8">
    <source>
        <dbReference type="Proteomes" id="UP000006039"/>
    </source>
</evidence>
<evidence type="ECO:0000256" key="2">
    <source>
        <dbReference type="PROSITE-ProRule" id="PRU00023"/>
    </source>
</evidence>
<reference evidence="6" key="3">
    <citation type="submission" date="2010-09" db="EMBL/GenBank/DDBJ databases">
        <title>Annotation of Gaeumannomyces graminis var. tritici R3-111a-1.</title>
        <authorList>
            <consortium name="The Broad Institute Genome Sequencing Platform"/>
            <person name="Ma L.-J."/>
            <person name="Dead R."/>
            <person name="Young S.K."/>
            <person name="Zeng Q."/>
            <person name="Gargeya S."/>
            <person name="Fitzgerald M."/>
            <person name="Haas B."/>
            <person name="Abouelleil A."/>
            <person name="Alvarado L."/>
            <person name="Arachchi H.M."/>
            <person name="Berlin A."/>
            <person name="Brown A."/>
            <person name="Chapman S.B."/>
            <person name="Chen Z."/>
            <person name="Dunbar C."/>
            <person name="Freedman E."/>
            <person name="Gearin G."/>
            <person name="Gellesch M."/>
            <person name="Goldberg J."/>
            <person name="Griggs A."/>
            <person name="Gujja S."/>
            <person name="Heiman D."/>
            <person name="Howarth C."/>
            <person name="Larson L."/>
            <person name="Lui A."/>
            <person name="MacDonald P.J.P."/>
            <person name="Mehta T."/>
            <person name="Montmayeur A."/>
            <person name="Murphy C."/>
            <person name="Neiman D."/>
            <person name="Pearson M."/>
            <person name="Priest M."/>
            <person name="Roberts A."/>
            <person name="Saif S."/>
            <person name="Shea T."/>
            <person name="Shenoy N."/>
            <person name="Sisk P."/>
            <person name="Stolte C."/>
            <person name="Sykes S."/>
            <person name="Yandava C."/>
            <person name="Wortman J."/>
            <person name="Nusbaum C."/>
            <person name="Birren B."/>
        </authorList>
    </citation>
    <scope>NUCLEOTIDE SEQUENCE</scope>
    <source>
        <strain evidence="6">R3-111a-1</strain>
    </source>
</reference>
<dbReference type="InterPro" id="IPR002110">
    <property type="entry name" value="Ankyrin_rpt"/>
</dbReference>
<dbReference type="EnsemblFungi" id="EJT73268">
    <property type="protein sequence ID" value="EJT73268"/>
    <property type="gene ID" value="GGTG_10115"/>
</dbReference>
<keyword evidence="8" id="KW-1185">Reference proteome</keyword>
<gene>
    <name evidence="7" type="primary">20350573</name>
    <name evidence="6" type="ORF">GGTG_10115</name>
</gene>
<dbReference type="SMART" id="SM00248">
    <property type="entry name" value="ANK"/>
    <property type="match status" value="4"/>
</dbReference>
<dbReference type="Proteomes" id="UP000006039">
    <property type="component" value="Unassembled WGS sequence"/>
</dbReference>
<dbReference type="eggNOG" id="KOG0192">
    <property type="taxonomic scope" value="Eukaryota"/>
</dbReference>
<reference evidence="7" key="5">
    <citation type="submission" date="2018-04" db="UniProtKB">
        <authorList>
            <consortium name="EnsemblFungi"/>
        </authorList>
    </citation>
    <scope>IDENTIFICATION</scope>
    <source>
        <strain evidence="7">R3-111a-1</strain>
    </source>
</reference>
<dbReference type="PROSITE" id="PS50297">
    <property type="entry name" value="ANK_REP_REGION"/>
    <property type="match status" value="1"/>
</dbReference>
<evidence type="ECO:0000259" key="5">
    <source>
        <dbReference type="Pfam" id="PF24883"/>
    </source>
</evidence>
<dbReference type="GeneID" id="20350573"/>